<keyword evidence="10 15" id="KW-0067">ATP-binding</keyword>
<keyword evidence="13" id="KW-0675">Receptor</keyword>
<evidence type="ECO:0000256" key="6">
    <source>
        <dbReference type="ARBA" id="ARBA00022729"/>
    </source>
</evidence>
<dbReference type="Pfam" id="PF01657">
    <property type="entry name" value="Stress-antifung"/>
    <property type="match status" value="2"/>
</dbReference>
<dbReference type="FunFam" id="3.30.200.20:FF:000142">
    <property type="entry name" value="Cysteine-rich receptor-like protein kinase 10"/>
    <property type="match status" value="1"/>
</dbReference>
<dbReference type="PANTHER" id="PTHR27002:SF1074">
    <property type="entry name" value="CYSTEINE-RICH RECEPTOR-KINASE-LIKE PROTEIN"/>
    <property type="match status" value="1"/>
</dbReference>
<feature type="region of interest" description="Disordered" evidence="16">
    <location>
        <begin position="641"/>
        <end position="662"/>
    </location>
</feature>
<dbReference type="InterPro" id="IPR017441">
    <property type="entry name" value="Protein_kinase_ATP_BS"/>
</dbReference>
<evidence type="ECO:0000256" key="10">
    <source>
        <dbReference type="ARBA" id="ARBA00022840"/>
    </source>
</evidence>
<comment type="caution">
    <text evidence="21">The sequence shown here is derived from an EMBL/GenBank/DDBJ whole genome shotgun (WGS) entry which is preliminary data.</text>
</comment>
<feature type="signal peptide" evidence="18">
    <location>
        <begin position="1"/>
        <end position="25"/>
    </location>
</feature>
<feature type="transmembrane region" description="Helical" evidence="17">
    <location>
        <begin position="280"/>
        <end position="301"/>
    </location>
</feature>
<evidence type="ECO:0000256" key="16">
    <source>
        <dbReference type="SAM" id="MobiDB-lite"/>
    </source>
</evidence>
<evidence type="ECO:0000256" key="3">
    <source>
        <dbReference type="ARBA" id="ARBA00022553"/>
    </source>
</evidence>
<dbReference type="PANTHER" id="PTHR27002">
    <property type="entry name" value="RECEPTOR-LIKE SERINE/THREONINE-PROTEIN KINASE SD1-8"/>
    <property type="match status" value="1"/>
</dbReference>
<evidence type="ECO:0000256" key="5">
    <source>
        <dbReference type="ARBA" id="ARBA00022692"/>
    </source>
</evidence>
<evidence type="ECO:0000256" key="8">
    <source>
        <dbReference type="ARBA" id="ARBA00022741"/>
    </source>
</evidence>
<reference evidence="21 22" key="1">
    <citation type="journal article" date="2021" name="Nat. Commun.">
        <title>Incipient diploidization of the medicinal plant Perilla within 10,000 years.</title>
        <authorList>
            <person name="Zhang Y."/>
            <person name="Shen Q."/>
            <person name="Leng L."/>
            <person name="Zhang D."/>
            <person name="Chen S."/>
            <person name="Shi Y."/>
            <person name="Ning Z."/>
            <person name="Chen S."/>
        </authorList>
    </citation>
    <scope>NUCLEOTIDE SEQUENCE [LARGE SCALE GENOMIC DNA]</scope>
    <source>
        <strain evidence="22">cv. PC099</strain>
    </source>
</reference>
<dbReference type="Proteomes" id="UP001190926">
    <property type="component" value="Unassembled WGS sequence"/>
</dbReference>
<proteinExistence type="predicted"/>
<dbReference type="GO" id="GO:0005524">
    <property type="term" value="F:ATP binding"/>
    <property type="evidence" value="ECO:0007669"/>
    <property type="project" value="UniProtKB-UniRule"/>
</dbReference>
<evidence type="ECO:0000256" key="13">
    <source>
        <dbReference type="ARBA" id="ARBA00023170"/>
    </source>
</evidence>
<keyword evidence="9" id="KW-0418">Kinase</keyword>
<dbReference type="PROSITE" id="PS50011">
    <property type="entry name" value="PROTEIN_KINASE_DOM"/>
    <property type="match status" value="1"/>
</dbReference>
<protein>
    <submittedName>
        <fullName evidence="21">Uncharacterized protein</fullName>
    </submittedName>
</protein>
<feature type="domain" description="Gnk2-homologous" evidence="20">
    <location>
        <begin position="24"/>
        <end position="126"/>
    </location>
</feature>
<accession>A0AAD4JBZ2</accession>
<evidence type="ECO:0000256" key="14">
    <source>
        <dbReference type="ARBA" id="ARBA00023180"/>
    </source>
</evidence>
<dbReference type="PROSITE" id="PS51473">
    <property type="entry name" value="GNK2"/>
    <property type="match status" value="2"/>
</dbReference>
<dbReference type="PROSITE" id="PS00108">
    <property type="entry name" value="PROTEIN_KINASE_ST"/>
    <property type="match status" value="1"/>
</dbReference>
<comment type="subcellular location">
    <subcellularLocation>
        <location evidence="1">Membrane</location>
        <topology evidence="1">Single-pass membrane protein</topology>
    </subcellularLocation>
</comment>
<gene>
    <name evidence="21" type="ORF">C2S53_006764</name>
</gene>
<dbReference type="GO" id="GO:0004674">
    <property type="term" value="F:protein serine/threonine kinase activity"/>
    <property type="evidence" value="ECO:0007669"/>
    <property type="project" value="UniProtKB-KW"/>
</dbReference>
<evidence type="ECO:0000256" key="17">
    <source>
        <dbReference type="SAM" id="Phobius"/>
    </source>
</evidence>
<evidence type="ECO:0000256" key="9">
    <source>
        <dbReference type="ARBA" id="ARBA00022777"/>
    </source>
</evidence>
<evidence type="ECO:0000256" key="2">
    <source>
        <dbReference type="ARBA" id="ARBA00022527"/>
    </source>
</evidence>
<dbReference type="InterPro" id="IPR002902">
    <property type="entry name" value="GNK2"/>
</dbReference>
<keyword evidence="2" id="KW-0723">Serine/threonine-protein kinase</keyword>
<sequence>MSYVKWLLFILLIIVVTNLSPSATAQPHYGCFGSNYTSNSTYATNLFSLLPSLSSNINNFGFYNASQGQSSDPAYASALCRGDSQPDSCRACIQNATSELSSLCMNRRQGVLFKDACTLRYSDEPLYGVVSNAYLILGRAAATFSNPDQFKASLGTLLDDLRGQAAEGASLIKVAAGNRTVSDSTMTTIFGLLQCMPDLSMEDCSSCLGGLVQRIPQCCNSSSFVRMLVPSCTLQYQLDSFYNITRIEQVRAMMSAPPPRLVAPTPSPPGKRDENRTPTIILIVVPISFGLVLGVCLYIFLRKRLKKKPQDMIADDDEISTVESLLYDFAKVKTATNNFSDSNKLGEGGFGVVYKGKLQNGQEMAVKRLSKNSGQGDQEFKNEVLLMAKLQHRNLVRLLGFSLQGAERLLIYEYVRNGSLDCFIFDPIKRLLIDWEMRYKIIREIARGLVYLHNDSGFRIIHRDLKAGNILLDRDMNPKIADFGMARLFVQDESGNNTGRIVGTFGYMAPEYARHGQISVKLDVFSFGVLVLEIISGQKNGSFRNAENGESVEYMLSFAWRNWREGTAKKMIDPVLMSTWSSLRDMLRCIHIGLLCVQENVADRPTMASVLVMLSSFSVTLSVPSKPAFFMRSNDISTSTEMEFSKSSESKNDASISELYPR</sequence>
<evidence type="ECO:0000256" key="4">
    <source>
        <dbReference type="ARBA" id="ARBA00022679"/>
    </source>
</evidence>
<feature type="compositionally biased region" description="Basic and acidic residues" evidence="16">
    <location>
        <begin position="643"/>
        <end position="652"/>
    </location>
</feature>
<evidence type="ECO:0000256" key="12">
    <source>
        <dbReference type="ARBA" id="ARBA00023136"/>
    </source>
</evidence>
<dbReference type="CDD" id="cd14066">
    <property type="entry name" value="STKc_IRAK"/>
    <property type="match status" value="1"/>
</dbReference>
<dbReference type="FunFam" id="1.10.510.10:FF:000343">
    <property type="entry name" value="Cysteine-rich receptor-like protein kinase 28"/>
    <property type="match status" value="1"/>
</dbReference>
<evidence type="ECO:0000256" key="1">
    <source>
        <dbReference type="ARBA" id="ARBA00004167"/>
    </source>
</evidence>
<evidence type="ECO:0000256" key="11">
    <source>
        <dbReference type="ARBA" id="ARBA00022989"/>
    </source>
</evidence>
<dbReference type="Gene3D" id="3.30.430.20">
    <property type="entry name" value="Gnk2 domain, C-X8-C-X2-C motif"/>
    <property type="match status" value="2"/>
</dbReference>
<dbReference type="AlphaFoldDB" id="A0AAD4JBZ2"/>
<evidence type="ECO:0000313" key="21">
    <source>
        <dbReference type="EMBL" id="KAH6830998.1"/>
    </source>
</evidence>
<evidence type="ECO:0000256" key="7">
    <source>
        <dbReference type="ARBA" id="ARBA00022737"/>
    </source>
</evidence>
<dbReference type="GO" id="GO:0009737">
    <property type="term" value="P:response to abscisic acid"/>
    <property type="evidence" value="ECO:0007669"/>
    <property type="project" value="UniProtKB-ARBA"/>
</dbReference>
<feature type="binding site" evidence="15">
    <location>
        <position position="367"/>
    </location>
    <ligand>
        <name>ATP</name>
        <dbReference type="ChEBI" id="CHEBI:30616"/>
    </ligand>
</feature>
<keyword evidence="14" id="KW-0325">Glycoprotein</keyword>
<feature type="chain" id="PRO_5042006133" evidence="18">
    <location>
        <begin position="26"/>
        <end position="662"/>
    </location>
</feature>
<dbReference type="InterPro" id="IPR011009">
    <property type="entry name" value="Kinase-like_dom_sf"/>
</dbReference>
<evidence type="ECO:0000259" key="19">
    <source>
        <dbReference type="PROSITE" id="PS50011"/>
    </source>
</evidence>
<dbReference type="InterPro" id="IPR038408">
    <property type="entry name" value="GNK2_sf"/>
</dbReference>
<dbReference type="SMART" id="SM00220">
    <property type="entry name" value="S_TKc"/>
    <property type="match status" value="1"/>
</dbReference>
<dbReference type="PROSITE" id="PS00107">
    <property type="entry name" value="PROTEIN_KINASE_ATP"/>
    <property type="match status" value="1"/>
</dbReference>
<keyword evidence="11 17" id="KW-1133">Transmembrane helix</keyword>
<dbReference type="Gene3D" id="3.30.200.20">
    <property type="entry name" value="Phosphorylase Kinase, domain 1"/>
    <property type="match status" value="1"/>
</dbReference>
<dbReference type="EMBL" id="SDAM02000091">
    <property type="protein sequence ID" value="KAH6830998.1"/>
    <property type="molecule type" value="Genomic_DNA"/>
</dbReference>
<keyword evidence="7" id="KW-0677">Repeat</keyword>
<keyword evidence="3" id="KW-0597">Phosphoprotein</keyword>
<keyword evidence="6 18" id="KW-0732">Signal</keyword>
<keyword evidence="5 17" id="KW-0812">Transmembrane</keyword>
<feature type="domain" description="Gnk2-homologous" evidence="20">
    <location>
        <begin position="132"/>
        <end position="241"/>
    </location>
</feature>
<feature type="domain" description="Protein kinase" evidence="19">
    <location>
        <begin position="339"/>
        <end position="618"/>
    </location>
</feature>
<keyword evidence="4" id="KW-0808">Transferase</keyword>
<evidence type="ECO:0000256" key="18">
    <source>
        <dbReference type="SAM" id="SignalP"/>
    </source>
</evidence>
<dbReference type="SUPFAM" id="SSF56112">
    <property type="entry name" value="Protein kinase-like (PK-like)"/>
    <property type="match status" value="1"/>
</dbReference>
<evidence type="ECO:0000256" key="15">
    <source>
        <dbReference type="PROSITE-ProRule" id="PRU10141"/>
    </source>
</evidence>
<organism evidence="21 22">
    <name type="scientific">Perilla frutescens var. hirtella</name>
    <name type="common">Perilla citriodora</name>
    <name type="synonym">Perilla setoyensis</name>
    <dbReference type="NCBI Taxonomy" id="608512"/>
    <lineage>
        <taxon>Eukaryota</taxon>
        <taxon>Viridiplantae</taxon>
        <taxon>Streptophyta</taxon>
        <taxon>Embryophyta</taxon>
        <taxon>Tracheophyta</taxon>
        <taxon>Spermatophyta</taxon>
        <taxon>Magnoliopsida</taxon>
        <taxon>eudicotyledons</taxon>
        <taxon>Gunneridae</taxon>
        <taxon>Pentapetalae</taxon>
        <taxon>asterids</taxon>
        <taxon>lamiids</taxon>
        <taxon>Lamiales</taxon>
        <taxon>Lamiaceae</taxon>
        <taxon>Nepetoideae</taxon>
        <taxon>Elsholtzieae</taxon>
        <taxon>Perilla</taxon>
    </lineage>
</organism>
<dbReference type="CDD" id="cd23509">
    <property type="entry name" value="Gnk2-like"/>
    <property type="match status" value="2"/>
</dbReference>
<dbReference type="Pfam" id="PF00069">
    <property type="entry name" value="Pkinase"/>
    <property type="match status" value="1"/>
</dbReference>
<dbReference type="InterPro" id="IPR000719">
    <property type="entry name" value="Prot_kinase_dom"/>
</dbReference>
<keyword evidence="8 15" id="KW-0547">Nucleotide-binding</keyword>
<dbReference type="Gene3D" id="1.10.510.10">
    <property type="entry name" value="Transferase(Phosphotransferase) domain 1"/>
    <property type="match status" value="1"/>
</dbReference>
<evidence type="ECO:0000313" key="22">
    <source>
        <dbReference type="Proteomes" id="UP001190926"/>
    </source>
</evidence>
<keyword evidence="22" id="KW-1185">Reference proteome</keyword>
<evidence type="ECO:0000259" key="20">
    <source>
        <dbReference type="PROSITE" id="PS51473"/>
    </source>
</evidence>
<dbReference type="InterPro" id="IPR008271">
    <property type="entry name" value="Ser/Thr_kinase_AS"/>
</dbReference>
<dbReference type="GO" id="GO:0005886">
    <property type="term" value="C:plasma membrane"/>
    <property type="evidence" value="ECO:0007669"/>
    <property type="project" value="TreeGrafter"/>
</dbReference>
<keyword evidence="12 17" id="KW-0472">Membrane</keyword>
<name>A0AAD4JBZ2_PERFH</name>